<evidence type="ECO:0000313" key="2">
    <source>
        <dbReference type="EMBL" id="KAG2386615.1"/>
    </source>
</evidence>
<proteinExistence type="predicted"/>
<gene>
    <name evidence="2" type="ORF">C9374_002359</name>
</gene>
<dbReference type="RefSeq" id="XP_044550607.1">
    <property type="nucleotide sequence ID" value="XM_044691768.1"/>
</dbReference>
<feature type="compositionally biased region" description="Low complexity" evidence="1">
    <location>
        <begin position="1"/>
        <end position="43"/>
    </location>
</feature>
<protein>
    <submittedName>
        <fullName evidence="2">Uncharacterized protein</fullName>
    </submittedName>
</protein>
<dbReference type="GeneID" id="68094815"/>
<dbReference type="EMBL" id="PYSW02000015">
    <property type="protein sequence ID" value="KAG2386615.1"/>
    <property type="molecule type" value="Genomic_DNA"/>
</dbReference>
<dbReference type="Proteomes" id="UP000816034">
    <property type="component" value="Unassembled WGS sequence"/>
</dbReference>
<keyword evidence="3" id="KW-1185">Reference proteome</keyword>
<accession>A0AA88GPM1</accession>
<organism evidence="2 3">
    <name type="scientific">Naegleria lovaniensis</name>
    <name type="common">Amoeba</name>
    <dbReference type="NCBI Taxonomy" id="51637"/>
    <lineage>
        <taxon>Eukaryota</taxon>
        <taxon>Discoba</taxon>
        <taxon>Heterolobosea</taxon>
        <taxon>Tetramitia</taxon>
        <taxon>Eutetramitia</taxon>
        <taxon>Vahlkampfiidae</taxon>
        <taxon>Naegleria</taxon>
    </lineage>
</organism>
<evidence type="ECO:0000313" key="3">
    <source>
        <dbReference type="Proteomes" id="UP000816034"/>
    </source>
</evidence>
<comment type="caution">
    <text evidence="2">The sequence shown here is derived from an EMBL/GenBank/DDBJ whole genome shotgun (WGS) entry which is preliminary data.</text>
</comment>
<name>A0AA88GPM1_NAELO</name>
<sequence length="701" mass="79540">MSLSSSFSSQQDGDSSTSSSAHSPSPTIQPPKLFSIPSPSSIKKPMDNNTRSSSSELILETQVLKKNDQILCDPVGAYGQPPLSDSSEAMNNKYTTTRTTSDKKCSDVAILEPSPNPLNVNSWNASSRVAKPLDKDSLDERRKTLQKELSSLPPQDLLASALYHLEHPPQVFVKGTDLFERMDTEQGQLTFGSSLESVISNVYTERATSSKCIAQSIIESSSLIYESHQASLIANLRTLLDTDRIESDDEECMDHEVKQVIQDIESACLCCPSLLPNIIPHNETTQILNFKDEGFLFRIVEEIISTGSSISLSEATCRVRFLQTLQEKLRIEYQCYSSHPRCVDRKVIRDAVLALTIVFSSINISRELVSFGILDLLVEFLRFEKRDEEYLKFVGFILQFMNDVVERVDQSRHLLHWILHGKGILVLIQKLRCALEYVEQSNVILLNKDQQETDHSLIAQYDSFIAKKIIKMLMTLSSCGRLQIYCSQALEQGHYCSEVKMLPKLLIKSISLFDSLKLILLKLLANLTDIPRLSNVILEELSFIPILLRNMKDNRSFMTCFYIFLQICQHPSIESSHINYLLWSLILMMCSDELLEHLMSFAMEINRVLQKQSEPETALPLTRNFVQIFSSTFSEIMNEFPEPMVFLSFVTNPNDENCCLAFIEMLSAEANIAVIESLKYDLTNKIDRVLLEEESKYSDCK</sequence>
<dbReference type="AlphaFoldDB" id="A0AA88GPM1"/>
<evidence type="ECO:0000256" key="1">
    <source>
        <dbReference type="SAM" id="MobiDB-lite"/>
    </source>
</evidence>
<reference evidence="2 3" key="1">
    <citation type="journal article" date="2018" name="BMC Genomics">
        <title>The genome of Naegleria lovaniensis, the basis for a comparative approach to unravel pathogenicity factors of the human pathogenic amoeba N. fowleri.</title>
        <authorList>
            <person name="Liechti N."/>
            <person name="Schurch N."/>
            <person name="Bruggmann R."/>
            <person name="Wittwer M."/>
        </authorList>
    </citation>
    <scope>NUCLEOTIDE SEQUENCE [LARGE SCALE GENOMIC DNA]</scope>
    <source>
        <strain evidence="2 3">ATCC 30569</strain>
    </source>
</reference>
<feature type="region of interest" description="Disordered" evidence="1">
    <location>
        <begin position="1"/>
        <end position="55"/>
    </location>
</feature>